<keyword evidence="3" id="KW-1185">Reference proteome</keyword>
<name>A0A8X6UP31_NEPPI</name>
<dbReference type="Gene3D" id="3.40.50.1820">
    <property type="entry name" value="alpha/beta hydrolase"/>
    <property type="match status" value="1"/>
</dbReference>
<feature type="domain" description="Serine aminopeptidase S33" evidence="1">
    <location>
        <begin position="36"/>
        <end position="162"/>
    </location>
</feature>
<dbReference type="OrthoDB" id="194865at2759"/>
<dbReference type="InterPro" id="IPR000073">
    <property type="entry name" value="AB_hydrolase_1"/>
</dbReference>
<evidence type="ECO:0000313" key="2">
    <source>
        <dbReference type="EMBL" id="GFU33589.1"/>
    </source>
</evidence>
<reference evidence="2" key="1">
    <citation type="submission" date="2020-08" db="EMBL/GenBank/DDBJ databases">
        <title>Multicomponent nature underlies the extraordinary mechanical properties of spider dragline silk.</title>
        <authorList>
            <person name="Kono N."/>
            <person name="Nakamura H."/>
            <person name="Mori M."/>
            <person name="Yoshida Y."/>
            <person name="Ohtoshi R."/>
            <person name="Malay A.D."/>
            <person name="Moran D.A.P."/>
            <person name="Tomita M."/>
            <person name="Numata K."/>
            <person name="Arakawa K."/>
        </authorList>
    </citation>
    <scope>NUCLEOTIDE SEQUENCE</scope>
</reference>
<dbReference type="SUPFAM" id="SSF53474">
    <property type="entry name" value="alpha/beta-Hydrolases"/>
    <property type="match status" value="1"/>
</dbReference>
<evidence type="ECO:0000313" key="3">
    <source>
        <dbReference type="Proteomes" id="UP000887013"/>
    </source>
</evidence>
<gene>
    <name evidence="2" type="primary">Mgll</name>
    <name evidence="2" type="ORF">NPIL_327591</name>
</gene>
<sequence length="236" mass="26189">MAPLSSNLSHVHSYSTSILNTKGQKLFCKYWEPPEKARALVFIAHGYAEHCLLYDPLAQTLASNNFYVFSHDHVGHGQSEGIRAQIDTFDKFVDDVFNHIDLVRNKFPDLICFICGHSMGGAISILAALKKPDFFNGVILIGPAVTTNPEVTTPFKTALAKIDCSTSSCSFDLSLRRPGKGEKWKKIRGFHGFAKQSLVMPASYLTDLTSSVIGHDHFVTYVAEFAQLLEYSRVAK</sequence>
<dbReference type="InterPro" id="IPR022742">
    <property type="entry name" value="Hydrolase_4"/>
</dbReference>
<accession>A0A8X6UP31</accession>
<organism evidence="2 3">
    <name type="scientific">Nephila pilipes</name>
    <name type="common">Giant wood spider</name>
    <name type="synonym">Nephila maculata</name>
    <dbReference type="NCBI Taxonomy" id="299642"/>
    <lineage>
        <taxon>Eukaryota</taxon>
        <taxon>Metazoa</taxon>
        <taxon>Ecdysozoa</taxon>
        <taxon>Arthropoda</taxon>
        <taxon>Chelicerata</taxon>
        <taxon>Arachnida</taxon>
        <taxon>Araneae</taxon>
        <taxon>Araneomorphae</taxon>
        <taxon>Entelegynae</taxon>
        <taxon>Araneoidea</taxon>
        <taxon>Nephilidae</taxon>
        <taxon>Nephila</taxon>
    </lineage>
</organism>
<dbReference type="InterPro" id="IPR029058">
    <property type="entry name" value="AB_hydrolase_fold"/>
</dbReference>
<proteinExistence type="predicted"/>
<dbReference type="AlphaFoldDB" id="A0A8X6UP31"/>
<comment type="caution">
    <text evidence="2">The sequence shown here is derived from an EMBL/GenBank/DDBJ whole genome shotgun (WGS) entry which is preliminary data.</text>
</comment>
<dbReference type="Proteomes" id="UP000887013">
    <property type="component" value="Unassembled WGS sequence"/>
</dbReference>
<dbReference type="Pfam" id="PF12146">
    <property type="entry name" value="Hydrolase_4"/>
    <property type="match status" value="1"/>
</dbReference>
<dbReference type="PANTHER" id="PTHR11614">
    <property type="entry name" value="PHOSPHOLIPASE-RELATED"/>
    <property type="match status" value="1"/>
</dbReference>
<dbReference type="InterPro" id="IPR051044">
    <property type="entry name" value="MAG_DAG_Lipase"/>
</dbReference>
<dbReference type="PRINTS" id="PR00111">
    <property type="entry name" value="ABHYDROLASE"/>
</dbReference>
<dbReference type="EMBL" id="BMAW01034086">
    <property type="protein sequence ID" value="GFU33589.1"/>
    <property type="molecule type" value="Genomic_DNA"/>
</dbReference>
<evidence type="ECO:0000259" key="1">
    <source>
        <dbReference type="Pfam" id="PF12146"/>
    </source>
</evidence>
<protein>
    <submittedName>
        <fullName evidence="2">Monoglyceride lipase</fullName>
    </submittedName>
</protein>